<dbReference type="GO" id="GO:0008234">
    <property type="term" value="F:cysteine-type peptidase activity"/>
    <property type="evidence" value="ECO:0007669"/>
    <property type="project" value="InterPro"/>
</dbReference>
<dbReference type="SUPFAM" id="SSF54001">
    <property type="entry name" value="Cysteine proteinases"/>
    <property type="match status" value="1"/>
</dbReference>
<dbReference type="AlphaFoldDB" id="A0A2P6Q4L0"/>
<accession>A0A2P6Q4L0</accession>
<dbReference type="GO" id="GO:0006508">
    <property type="term" value="P:proteolysis"/>
    <property type="evidence" value="ECO:0007669"/>
    <property type="project" value="InterPro"/>
</dbReference>
<proteinExistence type="predicted"/>
<feature type="domain" description="Peptidase C1A papain C-terminal" evidence="1">
    <location>
        <begin position="9"/>
        <end position="56"/>
    </location>
</feature>
<dbReference type="Pfam" id="PF00112">
    <property type="entry name" value="Peptidase_C1"/>
    <property type="match status" value="1"/>
</dbReference>
<evidence type="ECO:0000313" key="3">
    <source>
        <dbReference type="Proteomes" id="UP000238479"/>
    </source>
</evidence>
<dbReference type="Gramene" id="PRQ29117">
    <property type="protein sequence ID" value="PRQ29117"/>
    <property type="gene ID" value="RchiOBHm_Chr5g0010411"/>
</dbReference>
<keyword evidence="3" id="KW-1185">Reference proteome</keyword>
<reference evidence="2 3" key="1">
    <citation type="journal article" date="2018" name="Nat. Genet.">
        <title>The Rosa genome provides new insights in the design of modern roses.</title>
        <authorList>
            <person name="Bendahmane M."/>
        </authorList>
    </citation>
    <scope>NUCLEOTIDE SEQUENCE [LARGE SCALE GENOMIC DNA]</scope>
    <source>
        <strain evidence="3">cv. Old Blush</strain>
    </source>
</reference>
<keyword evidence="2" id="KW-0378">Hydrolase</keyword>
<evidence type="ECO:0000259" key="1">
    <source>
        <dbReference type="Pfam" id="PF00112"/>
    </source>
</evidence>
<dbReference type="EC" id="3.4.22.33" evidence="2"/>
<gene>
    <name evidence="2" type="ORF">RchiOBHm_Chr5g0010411</name>
</gene>
<comment type="caution">
    <text evidence="2">The sequence shown here is derived from an EMBL/GenBank/DDBJ whole genome shotgun (WGS) entry which is preliminary data.</text>
</comment>
<evidence type="ECO:0000313" key="2">
    <source>
        <dbReference type="EMBL" id="PRQ29117.1"/>
    </source>
</evidence>
<sequence>MEKPLRHTREGYSPVSECGTNLTHTVTILGYETTEDGTDYWLVKNSWGERWDENGYT</sequence>
<dbReference type="InterPro" id="IPR000668">
    <property type="entry name" value="Peptidase_C1A_C"/>
</dbReference>
<name>A0A2P6Q4L0_ROSCH</name>
<protein>
    <submittedName>
        <fullName evidence="2">Putative fruit bromelain</fullName>
        <ecNumber evidence="2">3.4.22.33</ecNumber>
    </submittedName>
</protein>
<dbReference type="EMBL" id="PDCK01000043">
    <property type="protein sequence ID" value="PRQ29117.1"/>
    <property type="molecule type" value="Genomic_DNA"/>
</dbReference>
<dbReference type="STRING" id="74649.A0A2P6Q4L0"/>
<dbReference type="InterPro" id="IPR038765">
    <property type="entry name" value="Papain-like_cys_pep_sf"/>
</dbReference>
<dbReference type="Proteomes" id="UP000238479">
    <property type="component" value="Chromosome 5"/>
</dbReference>
<organism evidence="2 3">
    <name type="scientific">Rosa chinensis</name>
    <name type="common">China rose</name>
    <dbReference type="NCBI Taxonomy" id="74649"/>
    <lineage>
        <taxon>Eukaryota</taxon>
        <taxon>Viridiplantae</taxon>
        <taxon>Streptophyta</taxon>
        <taxon>Embryophyta</taxon>
        <taxon>Tracheophyta</taxon>
        <taxon>Spermatophyta</taxon>
        <taxon>Magnoliopsida</taxon>
        <taxon>eudicotyledons</taxon>
        <taxon>Gunneridae</taxon>
        <taxon>Pentapetalae</taxon>
        <taxon>rosids</taxon>
        <taxon>fabids</taxon>
        <taxon>Rosales</taxon>
        <taxon>Rosaceae</taxon>
        <taxon>Rosoideae</taxon>
        <taxon>Rosoideae incertae sedis</taxon>
        <taxon>Rosa</taxon>
    </lineage>
</organism>
<dbReference type="Gene3D" id="3.90.70.10">
    <property type="entry name" value="Cysteine proteinases"/>
    <property type="match status" value="1"/>
</dbReference>